<gene>
    <name evidence="3" type="ORF">GOP47_0022757</name>
</gene>
<dbReference type="Pfam" id="PF02458">
    <property type="entry name" value="Transferase"/>
    <property type="match status" value="1"/>
</dbReference>
<dbReference type="Proteomes" id="UP000886520">
    <property type="component" value="Chromosome 22"/>
</dbReference>
<dbReference type="AlphaFoldDB" id="A0A9D4U669"/>
<evidence type="ECO:0000313" key="4">
    <source>
        <dbReference type="Proteomes" id="UP000886520"/>
    </source>
</evidence>
<feature type="compositionally biased region" description="Polar residues" evidence="2">
    <location>
        <begin position="213"/>
        <end position="223"/>
    </location>
</feature>
<dbReference type="InterPro" id="IPR051283">
    <property type="entry name" value="Sec_Metabolite_Acyltrans"/>
</dbReference>
<keyword evidence="4" id="KW-1185">Reference proteome</keyword>
<evidence type="ECO:0000256" key="1">
    <source>
        <dbReference type="ARBA" id="ARBA00022679"/>
    </source>
</evidence>
<comment type="caution">
    <text evidence="3">The sequence shown here is derived from an EMBL/GenBank/DDBJ whole genome shotgun (WGS) entry which is preliminary data.</text>
</comment>
<dbReference type="GO" id="GO:0016740">
    <property type="term" value="F:transferase activity"/>
    <property type="evidence" value="ECO:0007669"/>
    <property type="project" value="UniProtKB-KW"/>
</dbReference>
<keyword evidence="1" id="KW-0808">Transferase</keyword>
<evidence type="ECO:0000256" key="2">
    <source>
        <dbReference type="SAM" id="MobiDB-lite"/>
    </source>
</evidence>
<proteinExistence type="predicted"/>
<protein>
    <submittedName>
        <fullName evidence="3">Uncharacterized protein</fullName>
    </submittedName>
</protein>
<sequence>MAETPTTLSTCIIRPSSPTPPQHMFLPSTDSFWRWFHYNQRILFFKLPNHYNSLVAHLKSSLALALVDFFPWAGRVFEQENGRLALDCNDAGVPFIEAYIDLPFSSLEDEGFKHQPFFKNFAPHGDAIRWTGPDLPLLSVQVTRFPRDEGVVLGIGYSHIVADGSSVWHFMKSWGEYARGVPLSIYPVHMREVFSPQRLLLPPPSTEDESDKSSSPFPEGESNSNIELVQHDFEFTSEMLKKLKYIATSTYSPTDHAPFSSLQALSAHIWKHVIAATNVDKSKETIFYLLADMRSRMDPPLPVGYFGNAISGNGTKALTEELQQENLGTTALRLQKLISTLDETFMRESYGKVEVLPFSKLLEEFRKDFNMVRLHVSSSPRFPVYEVDFGMGPPSCVRCPHIRGNGEMVWFPGRDGDGSIDFSLALPKPVMERLEQDKSFLSF</sequence>
<organism evidence="3 4">
    <name type="scientific">Adiantum capillus-veneris</name>
    <name type="common">Maidenhair fern</name>
    <dbReference type="NCBI Taxonomy" id="13818"/>
    <lineage>
        <taxon>Eukaryota</taxon>
        <taxon>Viridiplantae</taxon>
        <taxon>Streptophyta</taxon>
        <taxon>Embryophyta</taxon>
        <taxon>Tracheophyta</taxon>
        <taxon>Polypodiopsida</taxon>
        <taxon>Polypodiidae</taxon>
        <taxon>Polypodiales</taxon>
        <taxon>Pteridineae</taxon>
        <taxon>Pteridaceae</taxon>
        <taxon>Vittarioideae</taxon>
        <taxon>Adiantum</taxon>
    </lineage>
</organism>
<dbReference type="EMBL" id="JABFUD020000022">
    <property type="protein sequence ID" value="KAI5062218.1"/>
    <property type="molecule type" value="Genomic_DNA"/>
</dbReference>
<reference evidence="3" key="1">
    <citation type="submission" date="2021-01" db="EMBL/GenBank/DDBJ databases">
        <title>Adiantum capillus-veneris genome.</title>
        <authorList>
            <person name="Fang Y."/>
            <person name="Liao Q."/>
        </authorList>
    </citation>
    <scope>NUCLEOTIDE SEQUENCE</scope>
    <source>
        <strain evidence="3">H3</strain>
        <tissue evidence="3">Leaf</tissue>
    </source>
</reference>
<dbReference type="PANTHER" id="PTHR31896">
    <property type="entry name" value="FAMILY REGULATORY PROTEIN, PUTATIVE (AFU_ORTHOLOGUE AFUA_3G14730)-RELATED"/>
    <property type="match status" value="1"/>
</dbReference>
<dbReference type="Gene3D" id="3.30.559.10">
    <property type="entry name" value="Chloramphenicol acetyltransferase-like domain"/>
    <property type="match status" value="2"/>
</dbReference>
<dbReference type="PANTHER" id="PTHR31896:SF76">
    <property type="entry name" value="BAHD ACYLTRANSFERASE DCR"/>
    <property type="match status" value="1"/>
</dbReference>
<name>A0A9D4U669_ADICA</name>
<dbReference type="OrthoDB" id="1862401at2759"/>
<evidence type="ECO:0000313" key="3">
    <source>
        <dbReference type="EMBL" id="KAI5062218.1"/>
    </source>
</evidence>
<feature type="region of interest" description="Disordered" evidence="2">
    <location>
        <begin position="199"/>
        <end position="223"/>
    </location>
</feature>
<accession>A0A9D4U669</accession>
<dbReference type="InterPro" id="IPR023213">
    <property type="entry name" value="CAT-like_dom_sf"/>
</dbReference>